<name>A0A8J3HSM4_9RICK</name>
<evidence type="ECO:0000313" key="3">
    <source>
        <dbReference type="Proteomes" id="UP000637906"/>
    </source>
</evidence>
<sequence length="112" mass="13230">MPERPAIISYFLKIALGMILKILILRILFSTLILNDSDYALFDRQFFSIPFYAELQFLPPLESAYFIFSHYLTIYQKQEFEQLRKDIGSRGYFAVGNVNSSDVQKYIENKHF</sequence>
<reference evidence="2 3" key="1">
    <citation type="journal article" date="2021" name="Microb. Ecol.">
        <title>Candidatus Mesenet longicola: Novel Endosymbionts of Brontispa longissima that Induce Cytoplasmic Incompatibility.</title>
        <authorList>
            <person name="Takano S."/>
            <person name="Gotoh Y."/>
            <person name="Hayashi T."/>
        </authorList>
    </citation>
    <scope>NUCLEOTIDE SEQUENCE [LARGE SCALE GENOMIC DNA]</scope>
    <source>
        <strain evidence="2">L5</strain>
    </source>
</reference>
<dbReference type="AlphaFoldDB" id="A0A8J3HSM4"/>
<keyword evidence="1" id="KW-0812">Transmembrane</keyword>
<feature type="transmembrane region" description="Helical" evidence="1">
    <location>
        <begin position="6"/>
        <end position="29"/>
    </location>
</feature>
<protein>
    <submittedName>
        <fullName evidence="2">Uncharacterized protein</fullName>
    </submittedName>
</protein>
<dbReference type="EMBL" id="BNGU01000016">
    <property type="protein sequence ID" value="GHM59513.1"/>
    <property type="molecule type" value="Genomic_DNA"/>
</dbReference>
<evidence type="ECO:0000313" key="2">
    <source>
        <dbReference type="EMBL" id="GHM59513.1"/>
    </source>
</evidence>
<accession>A0A8J3HSM4</accession>
<dbReference type="Proteomes" id="UP000637906">
    <property type="component" value="Unassembled WGS sequence"/>
</dbReference>
<organism evidence="2 3">
    <name type="scientific">Candidatus Mesenet longicola</name>
    <dbReference type="NCBI Taxonomy" id="1892558"/>
    <lineage>
        <taxon>Bacteria</taxon>
        <taxon>Pseudomonadati</taxon>
        <taxon>Pseudomonadota</taxon>
        <taxon>Alphaproteobacteria</taxon>
        <taxon>Rickettsiales</taxon>
        <taxon>Anaplasmataceae</taxon>
        <taxon>Candidatus Mesenet</taxon>
    </lineage>
</organism>
<gene>
    <name evidence="2" type="ORF">sL5_05060</name>
</gene>
<keyword evidence="3" id="KW-1185">Reference proteome</keyword>
<evidence type="ECO:0000256" key="1">
    <source>
        <dbReference type="SAM" id="Phobius"/>
    </source>
</evidence>
<keyword evidence="1" id="KW-0472">Membrane</keyword>
<comment type="caution">
    <text evidence="2">The sequence shown here is derived from an EMBL/GenBank/DDBJ whole genome shotgun (WGS) entry which is preliminary data.</text>
</comment>
<proteinExistence type="predicted"/>
<keyword evidence="1" id="KW-1133">Transmembrane helix</keyword>